<reference evidence="1 2" key="1">
    <citation type="submission" date="2019-05" db="EMBL/GenBank/DDBJ databases">
        <title>Genome sequencing of F202Z8.</title>
        <authorList>
            <person name="Kwon Y.M."/>
        </authorList>
    </citation>
    <scope>NUCLEOTIDE SEQUENCE [LARGE SCALE GENOMIC DNA]</scope>
    <source>
        <strain evidence="1 2">F202Z8</strain>
    </source>
</reference>
<sequence length="233" mass="25298">MKYTITIPEPCHENWENMTATAKGRLCDSCKKEVVDFSNTSFSMLSQKLDSGAELCGRFRPDQLNRTLRSRKGNAIKHSGILVASVALLSGISPVIAQDRTPTPTAIVMGRIAVQDDVGTKPIATDDSTISGKVSDSQGPLPGVKIVLQGSGIETQTDFDGNFSLTIPQDSLKLNAVLEVLHIGYRSKTIAINKATSDLKVVLTMEDYIMGEIAIVDKPNLFDKIGRLFKSKE</sequence>
<dbReference type="EMBL" id="CP040710">
    <property type="protein sequence ID" value="QCX01355.1"/>
    <property type="molecule type" value="Genomic_DNA"/>
</dbReference>
<accession>A0A5B7SRP4</accession>
<dbReference type="OrthoDB" id="7432683at2"/>
<dbReference type="Proteomes" id="UP000310017">
    <property type="component" value="Chromosome"/>
</dbReference>
<evidence type="ECO:0008006" key="3">
    <source>
        <dbReference type="Google" id="ProtNLM"/>
    </source>
</evidence>
<evidence type="ECO:0000313" key="2">
    <source>
        <dbReference type="Proteomes" id="UP000310017"/>
    </source>
</evidence>
<name>A0A5B7SRP4_9FLAO</name>
<proteinExistence type="predicted"/>
<dbReference type="AlphaFoldDB" id="A0A5B7SRP4"/>
<dbReference type="Pfam" id="PF13715">
    <property type="entry name" value="CarbopepD_reg_2"/>
    <property type="match status" value="1"/>
</dbReference>
<dbReference type="RefSeq" id="WP_138853694.1">
    <property type="nucleotide sequence ID" value="NZ_CP040710.1"/>
</dbReference>
<dbReference type="InterPro" id="IPR008969">
    <property type="entry name" value="CarboxyPept-like_regulatory"/>
</dbReference>
<dbReference type="KEGG" id="asag:FGM00_15015"/>
<organism evidence="1 2">
    <name type="scientific">Aggregatimonas sangjinii</name>
    <dbReference type="NCBI Taxonomy" id="2583587"/>
    <lineage>
        <taxon>Bacteria</taxon>
        <taxon>Pseudomonadati</taxon>
        <taxon>Bacteroidota</taxon>
        <taxon>Flavobacteriia</taxon>
        <taxon>Flavobacteriales</taxon>
        <taxon>Flavobacteriaceae</taxon>
        <taxon>Aggregatimonas</taxon>
    </lineage>
</organism>
<gene>
    <name evidence="1" type="ORF">FGM00_15015</name>
</gene>
<protein>
    <recommendedName>
        <fullName evidence="3">Carboxypeptidase-like regulatory domain-containing protein</fullName>
    </recommendedName>
</protein>
<keyword evidence="2" id="KW-1185">Reference proteome</keyword>
<dbReference type="Gene3D" id="2.60.40.1120">
    <property type="entry name" value="Carboxypeptidase-like, regulatory domain"/>
    <property type="match status" value="1"/>
</dbReference>
<dbReference type="SUPFAM" id="SSF49464">
    <property type="entry name" value="Carboxypeptidase regulatory domain-like"/>
    <property type="match status" value="1"/>
</dbReference>
<evidence type="ECO:0000313" key="1">
    <source>
        <dbReference type="EMBL" id="QCX01355.1"/>
    </source>
</evidence>